<evidence type="ECO:0000313" key="3">
    <source>
        <dbReference type="RefSeq" id="XP_025405576.1"/>
    </source>
</evidence>
<name>A0A8B8F4K8_9HEMI</name>
<evidence type="ECO:0000313" key="2">
    <source>
        <dbReference type="Proteomes" id="UP000694846"/>
    </source>
</evidence>
<organism evidence="2 3">
    <name type="scientific">Sipha flava</name>
    <name type="common">yellow sugarcane aphid</name>
    <dbReference type="NCBI Taxonomy" id="143950"/>
    <lineage>
        <taxon>Eukaryota</taxon>
        <taxon>Metazoa</taxon>
        <taxon>Ecdysozoa</taxon>
        <taxon>Arthropoda</taxon>
        <taxon>Hexapoda</taxon>
        <taxon>Insecta</taxon>
        <taxon>Pterygota</taxon>
        <taxon>Neoptera</taxon>
        <taxon>Paraneoptera</taxon>
        <taxon>Hemiptera</taxon>
        <taxon>Sternorrhyncha</taxon>
        <taxon>Aphidomorpha</taxon>
        <taxon>Aphidoidea</taxon>
        <taxon>Aphididae</taxon>
        <taxon>Sipha</taxon>
    </lineage>
</organism>
<dbReference type="GeneID" id="112679859"/>
<protein>
    <submittedName>
        <fullName evidence="3">Uncharacterized protein PF14_0093-like</fullName>
    </submittedName>
</protein>
<dbReference type="OrthoDB" id="125906at2759"/>
<reference evidence="3" key="1">
    <citation type="submission" date="2025-08" db="UniProtKB">
        <authorList>
            <consortium name="RefSeq"/>
        </authorList>
    </citation>
    <scope>IDENTIFICATION</scope>
    <source>
        <tissue evidence="3">Whole body</tissue>
    </source>
</reference>
<dbReference type="Proteomes" id="UP000694846">
    <property type="component" value="Unplaced"/>
</dbReference>
<accession>A0A8B8F4K8</accession>
<dbReference type="RefSeq" id="XP_025405576.1">
    <property type="nucleotide sequence ID" value="XM_025549791.1"/>
</dbReference>
<feature type="compositionally biased region" description="Polar residues" evidence="1">
    <location>
        <begin position="196"/>
        <end position="212"/>
    </location>
</feature>
<proteinExistence type="predicted"/>
<feature type="compositionally biased region" description="Polar residues" evidence="1">
    <location>
        <begin position="32"/>
        <end position="43"/>
    </location>
</feature>
<feature type="compositionally biased region" description="Polar residues" evidence="1">
    <location>
        <begin position="129"/>
        <end position="174"/>
    </location>
</feature>
<keyword evidence="2" id="KW-1185">Reference proteome</keyword>
<gene>
    <name evidence="3" type="primary">LOC112679859</name>
</gene>
<feature type="compositionally biased region" description="Polar residues" evidence="1">
    <location>
        <begin position="82"/>
        <end position="111"/>
    </location>
</feature>
<feature type="compositionally biased region" description="Basic and acidic residues" evidence="1">
    <location>
        <begin position="181"/>
        <end position="192"/>
    </location>
</feature>
<sequence>MSVISRPASSLSQYKPGTGYESVLPWDEENINRPQSSLSQNRPISRMSVRPGSRMSDKPNDQTRPGSRMSIRSYEQNRPESRSSINSNGQIRPISRNSIKSRPASSLSQYRPESEYEGVLPDVNDNSDRPQSNSSNRSHNKPTSRMSSRPGSRTSVQSNDQVRPVSRTSIQSGEQIRPMSRKSDQLDSETRPGTKLSVQSNKQNTTTSRISVCSNKPNQNSVCSANRPNSKHSISKTFENFDITLCCSCNIRKNRLEQINLLKPNLSSLENKDNFMKGDNPINRLIKISFLLKENMSKRNNLQKEIAKFNYISAQELENKIINEKTKVRNEKNCENGLFNNRPSSNRSEKITNFKHSLLDQINHNNAKKENDKIVSLKNEKLIQKELLKSLHDERIKNIEAKIRSKKNFCIILDECAKKKKKINNEITSDFNREPAFNAIMSNNEDQRQSDAKLKKHKLAEYHLKQQTARNMVNQKQKEGNIDFERNLLNKLREEDDILRKNMLQKKLCRKKLLAEDLNKLLTMEENERRKNEIPGAYPMKFPLNKIGERCRLCKKNRPGFLVEKNHRFTLLK</sequence>
<dbReference type="AlphaFoldDB" id="A0A8B8F4K8"/>
<evidence type="ECO:0000256" key="1">
    <source>
        <dbReference type="SAM" id="MobiDB-lite"/>
    </source>
</evidence>
<feature type="region of interest" description="Disordered" evidence="1">
    <location>
        <begin position="1"/>
        <end position="212"/>
    </location>
</feature>